<dbReference type="NCBIfam" id="NF008453">
    <property type="entry name" value="PRK11308.1"/>
    <property type="match status" value="2"/>
</dbReference>
<dbReference type="PANTHER" id="PTHR43776:SF7">
    <property type="entry name" value="D,D-DIPEPTIDE TRANSPORT ATP-BINDING PROTEIN DDPF-RELATED"/>
    <property type="match status" value="1"/>
</dbReference>
<dbReference type="InterPro" id="IPR013563">
    <property type="entry name" value="Oligopep_ABC_C"/>
</dbReference>
<feature type="domain" description="ABC transporter" evidence="6">
    <location>
        <begin position="25"/>
        <end position="270"/>
    </location>
</feature>
<dbReference type="PROSITE" id="PS00211">
    <property type="entry name" value="ABC_TRANSPORTER_1"/>
    <property type="match status" value="2"/>
</dbReference>
<dbReference type="EMBL" id="JBIRYI010000017">
    <property type="protein sequence ID" value="MFI2489778.1"/>
    <property type="molecule type" value="Genomic_DNA"/>
</dbReference>
<reference evidence="7 8" key="1">
    <citation type="submission" date="2024-10" db="EMBL/GenBank/DDBJ databases">
        <title>The Natural Products Discovery Center: Release of the First 8490 Sequenced Strains for Exploring Actinobacteria Biosynthetic Diversity.</title>
        <authorList>
            <person name="Kalkreuter E."/>
            <person name="Kautsar S.A."/>
            <person name="Yang D."/>
            <person name="Bader C.D."/>
            <person name="Teijaro C.N."/>
            <person name="Fluegel L."/>
            <person name="Davis C.M."/>
            <person name="Simpson J.R."/>
            <person name="Lauterbach L."/>
            <person name="Steele A.D."/>
            <person name="Gui C."/>
            <person name="Meng S."/>
            <person name="Li G."/>
            <person name="Viehrig K."/>
            <person name="Ye F."/>
            <person name="Su P."/>
            <person name="Kiefer A.F."/>
            <person name="Nichols A."/>
            <person name="Cepeda A.J."/>
            <person name="Yan W."/>
            <person name="Fan B."/>
            <person name="Jiang Y."/>
            <person name="Adhikari A."/>
            <person name="Zheng C.-J."/>
            <person name="Schuster L."/>
            <person name="Cowan T.M."/>
            <person name="Smanski M.J."/>
            <person name="Chevrette M.G."/>
            <person name="De Carvalho L.P.S."/>
            <person name="Shen B."/>
        </authorList>
    </citation>
    <scope>NUCLEOTIDE SEQUENCE [LARGE SCALE GENOMIC DNA]</scope>
    <source>
        <strain evidence="7 8">NPDC019481</strain>
    </source>
</reference>
<dbReference type="InterPro" id="IPR003439">
    <property type="entry name" value="ABC_transporter-like_ATP-bd"/>
</dbReference>
<keyword evidence="2" id="KW-0813">Transport</keyword>
<dbReference type="PANTHER" id="PTHR43776">
    <property type="entry name" value="TRANSPORT ATP-BINDING PROTEIN"/>
    <property type="match status" value="1"/>
</dbReference>
<evidence type="ECO:0000256" key="3">
    <source>
        <dbReference type="ARBA" id="ARBA00022741"/>
    </source>
</evidence>
<dbReference type="InterPro" id="IPR017871">
    <property type="entry name" value="ABC_transporter-like_CS"/>
</dbReference>
<feature type="compositionally biased region" description="Low complexity" evidence="5">
    <location>
        <begin position="10"/>
        <end position="24"/>
    </location>
</feature>
<evidence type="ECO:0000313" key="7">
    <source>
        <dbReference type="EMBL" id="MFI2489778.1"/>
    </source>
</evidence>
<sequence length="565" mass="59774">MPQDADTTRGSSPDPGSSLSGPPLLRVRGLEVAYGDTPVVRGVDLDVARGERVAIVGQSGSGKSTVVAALLRLLPGAGRITGGTVELDGEDLTAAGEARMRAVRGGRIGLVPQDPGTNLNPAMRLGDQVADALRAHGLRGPAVRRRVHELLEEAGVPEPERRAKQFPHEFSGGMRQRVLIAVALAREPELLLADEPTSALDVTVQRRILDHLGALAEARGTAMLLVTHDLGLAADRADRVIVMLDGRIVEQGTPEQVLRAPRHEYTRRLVAAAPAAVVAQAGPGASGPDGPGRDGSAPDAPDAPPSADVVTVRDLVKEYRVRGRGGVLRAVDDVSFSVPRGGTTALVGESGSGKTTVSRILLGLEAPTSGEALVDGRSISGAGRAERRALRRRVQPVFQDPYASLDPTHTVERVVDEPLRIFGIGDRESRRARVAELLDQVALPRDVAHRHPGTLSGGQRQRVAIARALAPGPELLVLDEAVSALDVLVQEQILELLADLQERLGVSYLFISHDLAVVRGIADNVVVLRQGRVEEQGCVDDVFHSPRAAYTRDLLGAIPGAAFAR</sequence>
<dbReference type="InterPro" id="IPR027417">
    <property type="entry name" value="P-loop_NTPase"/>
</dbReference>
<gene>
    <name evidence="7" type="ORF">ACH47X_22900</name>
</gene>
<evidence type="ECO:0000259" key="6">
    <source>
        <dbReference type="PROSITE" id="PS50893"/>
    </source>
</evidence>
<comment type="caution">
    <text evidence="7">The sequence shown here is derived from an EMBL/GenBank/DDBJ whole genome shotgun (WGS) entry which is preliminary data.</text>
</comment>
<protein>
    <submittedName>
        <fullName evidence="7">Dipeptide ABC transporter ATP-binding protein</fullName>
    </submittedName>
</protein>
<feature type="compositionally biased region" description="Low complexity" evidence="5">
    <location>
        <begin position="291"/>
        <end position="307"/>
    </location>
</feature>
<feature type="domain" description="ABC transporter" evidence="6">
    <location>
        <begin position="310"/>
        <end position="555"/>
    </location>
</feature>
<keyword evidence="3" id="KW-0547">Nucleotide-binding</keyword>
<dbReference type="SMART" id="SM00382">
    <property type="entry name" value="AAA"/>
    <property type="match status" value="2"/>
</dbReference>
<dbReference type="CDD" id="cd03257">
    <property type="entry name" value="ABC_NikE_OppD_transporters"/>
    <property type="match status" value="2"/>
</dbReference>
<accession>A0ABW7XQE9</accession>
<proteinExistence type="inferred from homology"/>
<dbReference type="RefSeq" id="WP_397407232.1">
    <property type="nucleotide sequence ID" value="NZ_JBIRYI010000017.1"/>
</dbReference>
<dbReference type="InterPro" id="IPR050319">
    <property type="entry name" value="ABC_transp_ATP-bind"/>
</dbReference>
<evidence type="ECO:0000256" key="2">
    <source>
        <dbReference type="ARBA" id="ARBA00022448"/>
    </source>
</evidence>
<evidence type="ECO:0000256" key="1">
    <source>
        <dbReference type="ARBA" id="ARBA00005417"/>
    </source>
</evidence>
<feature type="region of interest" description="Disordered" evidence="5">
    <location>
        <begin position="280"/>
        <end position="307"/>
    </location>
</feature>
<dbReference type="Proteomes" id="UP001611580">
    <property type="component" value="Unassembled WGS sequence"/>
</dbReference>
<feature type="region of interest" description="Disordered" evidence="5">
    <location>
        <begin position="1"/>
        <end position="24"/>
    </location>
</feature>
<evidence type="ECO:0000256" key="4">
    <source>
        <dbReference type="ARBA" id="ARBA00022840"/>
    </source>
</evidence>
<organism evidence="7 8">
    <name type="scientific">Promicromonospora kroppenstedtii</name>
    <dbReference type="NCBI Taxonomy" id="440482"/>
    <lineage>
        <taxon>Bacteria</taxon>
        <taxon>Bacillati</taxon>
        <taxon>Actinomycetota</taxon>
        <taxon>Actinomycetes</taxon>
        <taxon>Micrococcales</taxon>
        <taxon>Promicromonosporaceae</taxon>
        <taxon>Promicromonospora</taxon>
    </lineage>
</organism>
<keyword evidence="4 7" id="KW-0067">ATP-binding</keyword>
<evidence type="ECO:0000256" key="5">
    <source>
        <dbReference type="SAM" id="MobiDB-lite"/>
    </source>
</evidence>
<dbReference type="Pfam" id="PF08352">
    <property type="entry name" value="oligo_HPY"/>
    <property type="match status" value="1"/>
</dbReference>
<dbReference type="Pfam" id="PF00005">
    <property type="entry name" value="ABC_tran"/>
    <property type="match status" value="2"/>
</dbReference>
<dbReference type="InterPro" id="IPR003593">
    <property type="entry name" value="AAA+_ATPase"/>
</dbReference>
<keyword evidence="8" id="KW-1185">Reference proteome</keyword>
<dbReference type="GO" id="GO:0005524">
    <property type="term" value="F:ATP binding"/>
    <property type="evidence" value="ECO:0007669"/>
    <property type="project" value="UniProtKB-KW"/>
</dbReference>
<dbReference type="SUPFAM" id="SSF52540">
    <property type="entry name" value="P-loop containing nucleoside triphosphate hydrolases"/>
    <property type="match status" value="2"/>
</dbReference>
<dbReference type="NCBIfam" id="NF007739">
    <property type="entry name" value="PRK10419.1"/>
    <property type="match status" value="2"/>
</dbReference>
<dbReference type="Gene3D" id="3.40.50.300">
    <property type="entry name" value="P-loop containing nucleotide triphosphate hydrolases"/>
    <property type="match status" value="2"/>
</dbReference>
<evidence type="ECO:0000313" key="8">
    <source>
        <dbReference type="Proteomes" id="UP001611580"/>
    </source>
</evidence>
<name>A0ABW7XQE9_9MICO</name>
<comment type="similarity">
    <text evidence="1">Belongs to the ABC transporter superfamily.</text>
</comment>
<dbReference type="PROSITE" id="PS50893">
    <property type="entry name" value="ABC_TRANSPORTER_2"/>
    <property type="match status" value="2"/>
</dbReference>